<feature type="compositionally biased region" description="Pro residues" evidence="1">
    <location>
        <begin position="201"/>
        <end position="225"/>
    </location>
</feature>
<dbReference type="Pfam" id="PF13414">
    <property type="entry name" value="TPR_11"/>
    <property type="match status" value="1"/>
</dbReference>
<dbReference type="AlphaFoldDB" id="A0A537JWG0"/>
<dbReference type="SUPFAM" id="SSF48452">
    <property type="entry name" value="TPR-like"/>
    <property type="match status" value="1"/>
</dbReference>
<dbReference type="Gene3D" id="1.25.40.10">
    <property type="entry name" value="Tetratricopeptide repeat domain"/>
    <property type="match status" value="1"/>
</dbReference>
<feature type="region of interest" description="Disordered" evidence="1">
    <location>
        <begin position="1"/>
        <end position="24"/>
    </location>
</feature>
<proteinExistence type="predicted"/>
<gene>
    <name evidence="2" type="ORF">E6H00_14325</name>
</gene>
<sequence length="303" mass="32032">MAVQKHVEGQDRQRGDLRDHTAHSGEGRVVAPLARTALTALGLVGLVAARATAALPAFDLTKLPPTEAAFTRAIEVYQKAARANPRDAEAHYWLGVAYWEASLQHRNMLIPYGDGYLDKSIAELERAVKINDNYFAAWQLLATAYPTRGTSALFALGGLFGLTDDQKGWEASQKLILLSQNQGIAYGGAPPQPKGGGGGVPPSPPAGPSQTAPAPPTTAPPPPATGPAGTTAPASPTGPAGSTGPVKRKFNPADYYVIGDQDTKLLYQYSCSSLPVIEHPAFFLIKWQAFDRGYKPAAICPPP</sequence>
<protein>
    <submittedName>
        <fullName evidence="2">Tetratricopeptide repeat protein</fullName>
    </submittedName>
</protein>
<dbReference type="EMBL" id="VBAK01000150">
    <property type="protein sequence ID" value="TMI87863.1"/>
    <property type="molecule type" value="Genomic_DNA"/>
</dbReference>
<reference evidence="2 3" key="1">
    <citation type="journal article" date="2019" name="Nat. Microbiol.">
        <title>Mediterranean grassland soil C-N compound turnover is dependent on rainfall and depth, and is mediated by genomically divergent microorganisms.</title>
        <authorList>
            <person name="Diamond S."/>
            <person name="Andeer P.F."/>
            <person name="Li Z."/>
            <person name="Crits-Christoph A."/>
            <person name="Burstein D."/>
            <person name="Anantharaman K."/>
            <person name="Lane K.R."/>
            <person name="Thomas B.C."/>
            <person name="Pan C."/>
            <person name="Northen T.R."/>
            <person name="Banfield J.F."/>
        </authorList>
    </citation>
    <scope>NUCLEOTIDE SEQUENCE [LARGE SCALE GENOMIC DNA]</scope>
    <source>
        <strain evidence="2">NP_3</strain>
    </source>
</reference>
<name>A0A537JWG0_9BACT</name>
<accession>A0A537JWG0</accession>
<evidence type="ECO:0000313" key="3">
    <source>
        <dbReference type="Proteomes" id="UP000318509"/>
    </source>
</evidence>
<feature type="compositionally biased region" description="Low complexity" evidence="1">
    <location>
        <begin position="226"/>
        <end position="245"/>
    </location>
</feature>
<dbReference type="InterPro" id="IPR011990">
    <property type="entry name" value="TPR-like_helical_dom_sf"/>
</dbReference>
<feature type="region of interest" description="Disordered" evidence="1">
    <location>
        <begin position="186"/>
        <end position="246"/>
    </location>
</feature>
<comment type="caution">
    <text evidence="2">The sequence shown here is derived from an EMBL/GenBank/DDBJ whole genome shotgun (WGS) entry which is preliminary data.</text>
</comment>
<evidence type="ECO:0000313" key="2">
    <source>
        <dbReference type="EMBL" id="TMI87863.1"/>
    </source>
</evidence>
<organism evidence="2 3">
    <name type="scientific">Candidatus Segetimicrobium genomatis</name>
    <dbReference type="NCBI Taxonomy" id="2569760"/>
    <lineage>
        <taxon>Bacteria</taxon>
        <taxon>Bacillati</taxon>
        <taxon>Candidatus Sysuimicrobiota</taxon>
        <taxon>Candidatus Sysuimicrobiia</taxon>
        <taxon>Candidatus Sysuimicrobiales</taxon>
        <taxon>Candidatus Segetimicrobiaceae</taxon>
        <taxon>Candidatus Segetimicrobium</taxon>
    </lineage>
</organism>
<evidence type="ECO:0000256" key="1">
    <source>
        <dbReference type="SAM" id="MobiDB-lite"/>
    </source>
</evidence>
<dbReference type="Proteomes" id="UP000318509">
    <property type="component" value="Unassembled WGS sequence"/>
</dbReference>